<dbReference type="AlphaFoldDB" id="A0A0D3IM25"/>
<dbReference type="PaxDb" id="2903-EOD12310"/>
<dbReference type="GeneID" id="17258458"/>
<protein>
    <submittedName>
        <fullName evidence="1">Uncharacterized protein</fullName>
    </submittedName>
</protein>
<dbReference type="EnsemblProtists" id="EOD12310">
    <property type="protein sequence ID" value="EOD12310"/>
    <property type="gene ID" value="EMIHUDRAFT_371332"/>
</dbReference>
<sequence length="162" mass="17706">MQEDALASLFEDKPPASWSSPEWQWGSAAGAAHEVAARVREDLNKPHRRSAFLTYAKADEPAVDLVDLKMALALACQRARNYGCDEPDRRWEALMEEMAACKYERMEEDATGKVVPTIDVTALAEAVNGRLPTPFGAAVLSERPVSVIAEGLVALDFVEKGC</sequence>
<dbReference type="KEGG" id="ehx:EMIHUDRAFT_371332"/>
<keyword evidence="2" id="KW-1185">Reference proteome</keyword>
<dbReference type="OMA" id="MEEMAAC"/>
<evidence type="ECO:0000313" key="1">
    <source>
        <dbReference type="EnsemblProtists" id="EOD12310"/>
    </source>
</evidence>
<dbReference type="HOGENOM" id="CLU_097001_0_0_1"/>
<evidence type="ECO:0000313" key="2">
    <source>
        <dbReference type="Proteomes" id="UP000013827"/>
    </source>
</evidence>
<reference evidence="1" key="2">
    <citation type="submission" date="2024-10" db="UniProtKB">
        <authorList>
            <consortium name="EnsemblProtists"/>
        </authorList>
    </citation>
    <scope>IDENTIFICATION</scope>
</reference>
<proteinExistence type="predicted"/>
<name>A0A0D3IM25_EMIH1</name>
<organism evidence="1 2">
    <name type="scientific">Emiliania huxleyi (strain CCMP1516)</name>
    <dbReference type="NCBI Taxonomy" id="280463"/>
    <lineage>
        <taxon>Eukaryota</taxon>
        <taxon>Haptista</taxon>
        <taxon>Haptophyta</taxon>
        <taxon>Prymnesiophyceae</taxon>
        <taxon>Isochrysidales</taxon>
        <taxon>Noelaerhabdaceae</taxon>
        <taxon>Emiliania</taxon>
    </lineage>
</organism>
<reference evidence="2" key="1">
    <citation type="journal article" date="2013" name="Nature">
        <title>Pan genome of the phytoplankton Emiliania underpins its global distribution.</title>
        <authorList>
            <person name="Read B.A."/>
            <person name="Kegel J."/>
            <person name="Klute M.J."/>
            <person name="Kuo A."/>
            <person name="Lefebvre S.C."/>
            <person name="Maumus F."/>
            <person name="Mayer C."/>
            <person name="Miller J."/>
            <person name="Monier A."/>
            <person name="Salamov A."/>
            <person name="Young J."/>
            <person name="Aguilar M."/>
            <person name="Claverie J.M."/>
            <person name="Frickenhaus S."/>
            <person name="Gonzalez K."/>
            <person name="Herman E.K."/>
            <person name="Lin Y.C."/>
            <person name="Napier J."/>
            <person name="Ogata H."/>
            <person name="Sarno A.F."/>
            <person name="Shmutz J."/>
            <person name="Schroeder D."/>
            <person name="de Vargas C."/>
            <person name="Verret F."/>
            <person name="von Dassow P."/>
            <person name="Valentin K."/>
            <person name="Van de Peer Y."/>
            <person name="Wheeler G."/>
            <person name="Dacks J.B."/>
            <person name="Delwiche C.F."/>
            <person name="Dyhrman S.T."/>
            <person name="Glockner G."/>
            <person name="John U."/>
            <person name="Richards T."/>
            <person name="Worden A.Z."/>
            <person name="Zhang X."/>
            <person name="Grigoriev I.V."/>
            <person name="Allen A.E."/>
            <person name="Bidle K."/>
            <person name="Borodovsky M."/>
            <person name="Bowler C."/>
            <person name="Brownlee C."/>
            <person name="Cock J.M."/>
            <person name="Elias M."/>
            <person name="Gladyshev V.N."/>
            <person name="Groth M."/>
            <person name="Guda C."/>
            <person name="Hadaegh A."/>
            <person name="Iglesias-Rodriguez M.D."/>
            <person name="Jenkins J."/>
            <person name="Jones B.M."/>
            <person name="Lawson T."/>
            <person name="Leese F."/>
            <person name="Lindquist E."/>
            <person name="Lobanov A."/>
            <person name="Lomsadze A."/>
            <person name="Malik S.B."/>
            <person name="Marsh M.E."/>
            <person name="Mackinder L."/>
            <person name="Mock T."/>
            <person name="Mueller-Roeber B."/>
            <person name="Pagarete A."/>
            <person name="Parker M."/>
            <person name="Probert I."/>
            <person name="Quesneville H."/>
            <person name="Raines C."/>
            <person name="Rensing S.A."/>
            <person name="Riano-Pachon D.M."/>
            <person name="Richier S."/>
            <person name="Rokitta S."/>
            <person name="Shiraiwa Y."/>
            <person name="Soanes D.M."/>
            <person name="van der Giezen M."/>
            <person name="Wahlund T.M."/>
            <person name="Williams B."/>
            <person name="Wilson W."/>
            <person name="Wolfe G."/>
            <person name="Wurch L.L."/>
        </authorList>
    </citation>
    <scope>NUCLEOTIDE SEQUENCE</scope>
</reference>
<dbReference type="Proteomes" id="UP000013827">
    <property type="component" value="Unassembled WGS sequence"/>
</dbReference>
<accession>A0A0D3IM25</accession>
<dbReference type="RefSeq" id="XP_005764739.1">
    <property type="nucleotide sequence ID" value="XM_005764682.1"/>
</dbReference>